<evidence type="ECO:0000313" key="3">
    <source>
        <dbReference type="EMBL" id="GAA4306531.1"/>
    </source>
</evidence>
<feature type="domain" description="YDG" evidence="1">
    <location>
        <begin position="599"/>
        <end position="649"/>
    </location>
</feature>
<sequence>MQHFYSSKSLVESKQGIRFRSESTSTKLSMLILFMALFFGLAMKAEAQVTVTPATGGTGLSVDRAANSTNPVGGVFTSITNIVLQEPQAAYFTPSTFTKLVIDAPANWTFNPGVGTPTVIPTNGQDGDIYVTTFSITSSTITVNFAYNSQGNNNAVNKIDRIFISGLQVKATSGAIIPSTGNITSSLTGTTSLGTLSQGVGVVARLAFSTQPITSTYGSPIVGFPTVQTQDQYGNPSTIGLGSTLSVALTTTTGTGTLSNNALNIGTSGGNGTATFNNLLSSTSGSKVITASATGFTSAASSSFIINPKPLTITGISGVTKVYDGLTPCVLSGTASLVGVINNDAVTLSGVGTGSFLDANAGSTKAVAVTGYTITGGSSSNYTLTQPTLSASITQRPLTISGIVATSKEYDSFTACALSGATLQNTISGDAISLVATGVTANFDNKNIGTGKLVTLSGTYALDGAAAGNYSLAQPVPSLSANITPRTLSLENVTTTNRIYDGTAVCPLVINNASIFGIVGSEDVRLIANNVAGTFLNKNVADDKEVTISGYSIGGNDAGNYLFRTPTLLANVSKRNLTVDVLSENKTDSKGNPIVSLIAVDLLSGDTVNLNYDSARYATDPATNYKSITVSGIAISGKDAGNYSLATNQAMGINPLPVTLVSFTGKYSKATGVTLNWSTASEKDNDYFQVERSLDGKTFTTVGKVKGNGNSNMLLKYQFVDGQALNGTVYYRLRQVDFDGKFEYSKVIAVNGQGGALAAGAMKAYPNPTFTGKVTLEVGRGQGGTAKISVVNGAGQVLSSEEVMLVEGQRYEVDLTQQKAGMYYLQVENGTGRSINRIVKQ</sequence>
<dbReference type="InterPro" id="IPR013783">
    <property type="entry name" value="Ig-like_fold"/>
</dbReference>
<dbReference type="Pfam" id="PF18657">
    <property type="entry name" value="YDG"/>
    <property type="match status" value="4"/>
</dbReference>
<evidence type="ECO:0000313" key="4">
    <source>
        <dbReference type="Proteomes" id="UP001501844"/>
    </source>
</evidence>
<gene>
    <name evidence="3" type="ORF">GCM10023183_21800</name>
</gene>
<evidence type="ECO:0000259" key="1">
    <source>
        <dbReference type="Pfam" id="PF18657"/>
    </source>
</evidence>
<evidence type="ECO:0008006" key="5">
    <source>
        <dbReference type="Google" id="ProtNLM"/>
    </source>
</evidence>
<comment type="caution">
    <text evidence="3">The sequence shown here is derived from an EMBL/GenBank/DDBJ whole genome shotgun (WGS) entry which is preliminary data.</text>
</comment>
<feature type="domain" description="YDG" evidence="1">
    <location>
        <begin position="307"/>
        <end position="388"/>
    </location>
</feature>
<protein>
    <recommendedName>
        <fullName evidence="5">Por secretion system C-terminal sorting domain-containing protein</fullName>
    </recommendedName>
</protein>
<feature type="domain" description="YDG" evidence="1">
    <location>
        <begin position="394"/>
        <end position="474"/>
    </location>
</feature>
<reference evidence="4" key="1">
    <citation type="journal article" date="2019" name="Int. J. Syst. Evol. Microbiol.">
        <title>The Global Catalogue of Microorganisms (GCM) 10K type strain sequencing project: providing services to taxonomists for standard genome sequencing and annotation.</title>
        <authorList>
            <consortium name="The Broad Institute Genomics Platform"/>
            <consortium name="The Broad Institute Genome Sequencing Center for Infectious Disease"/>
            <person name="Wu L."/>
            <person name="Ma J."/>
        </authorList>
    </citation>
    <scope>NUCLEOTIDE SEQUENCE [LARGE SCALE GENOMIC DNA]</scope>
    <source>
        <strain evidence="4">JCM 17917</strain>
    </source>
</reference>
<dbReference type="RefSeq" id="WP_345165785.1">
    <property type="nucleotide sequence ID" value="NZ_BAABGX010000002.1"/>
</dbReference>
<dbReference type="InterPro" id="IPR041248">
    <property type="entry name" value="YDG"/>
</dbReference>
<feature type="domain" description="Secretion system C-terminal sorting" evidence="2">
    <location>
        <begin position="765"/>
        <end position="839"/>
    </location>
</feature>
<feature type="domain" description="YDG" evidence="1">
    <location>
        <begin position="484"/>
        <end position="566"/>
    </location>
</feature>
<dbReference type="Pfam" id="PF18962">
    <property type="entry name" value="Por_Secre_tail"/>
    <property type="match status" value="1"/>
</dbReference>
<dbReference type="NCBIfam" id="TIGR04183">
    <property type="entry name" value="Por_Secre_tail"/>
    <property type="match status" value="1"/>
</dbReference>
<dbReference type="Proteomes" id="UP001501844">
    <property type="component" value="Unassembled WGS sequence"/>
</dbReference>
<dbReference type="InterPro" id="IPR026444">
    <property type="entry name" value="Secre_tail"/>
</dbReference>
<evidence type="ECO:0000259" key="2">
    <source>
        <dbReference type="Pfam" id="PF18962"/>
    </source>
</evidence>
<accession>A0ABP8FLV0</accession>
<dbReference type="EMBL" id="BAABGX010000002">
    <property type="protein sequence ID" value="GAA4306531.1"/>
    <property type="molecule type" value="Genomic_DNA"/>
</dbReference>
<proteinExistence type="predicted"/>
<name>A0ABP8FLV0_9BACT</name>
<dbReference type="Gene3D" id="2.60.40.10">
    <property type="entry name" value="Immunoglobulins"/>
    <property type="match status" value="1"/>
</dbReference>
<organism evidence="3 4">
    <name type="scientific">Nibribacter koreensis</name>
    <dbReference type="NCBI Taxonomy" id="1084519"/>
    <lineage>
        <taxon>Bacteria</taxon>
        <taxon>Pseudomonadati</taxon>
        <taxon>Bacteroidota</taxon>
        <taxon>Cytophagia</taxon>
        <taxon>Cytophagales</taxon>
        <taxon>Hymenobacteraceae</taxon>
        <taxon>Nibribacter</taxon>
    </lineage>
</organism>
<keyword evidence="4" id="KW-1185">Reference proteome</keyword>